<organism evidence="7">
    <name type="scientific">mine drainage metagenome</name>
    <dbReference type="NCBI Taxonomy" id="410659"/>
    <lineage>
        <taxon>unclassified sequences</taxon>
        <taxon>metagenomes</taxon>
        <taxon>ecological metagenomes</taxon>
    </lineage>
</organism>
<dbReference type="PROSITE" id="PS00445">
    <property type="entry name" value="FGGY_KINASES_2"/>
    <property type="match status" value="1"/>
</dbReference>
<keyword evidence="5" id="KW-0067">ATP-binding</keyword>
<reference evidence="7" key="2">
    <citation type="journal article" date="2014" name="ISME J.">
        <title>Microbial stratification in low pH oxic and suboxic macroscopic growths along an acid mine drainage.</title>
        <authorList>
            <person name="Mendez-Garcia C."/>
            <person name="Mesa V."/>
            <person name="Sprenger R.R."/>
            <person name="Richter M."/>
            <person name="Diez M.S."/>
            <person name="Solano J."/>
            <person name="Bargiela R."/>
            <person name="Golyshina O.V."/>
            <person name="Manteca A."/>
            <person name="Ramos J.L."/>
            <person name="Gallego J.R."/>
            <person name="Llorente I."/>
            <person name="Martins Dos Santos V.A."/>
            <person name="Jensen O.N."/>
            <person name="Pelaez A.I."/>
            <person name="Sanchez J."/>
            <person name="Ferrer M."/>
        </authorList>
    </citation>
    <scope>NUCLEOTIDE SEQUENCE</scope>
</reference>
<dbReference type="InterPro" id="IPR043129">
    <property type="entry name" value="ATPase_NBD"/>
</dbReference>
<dbReference type="PANTHER" id="PTHR10196">
    <property type="entry name" value="SUGAR KINASE"/>
    <property type="match status" value="1"/>
</dbReference>
<keyword evidence="2 7" id="KW-0808">Transferase</keyword>
<dbReference type="GO" id="GO:0004370">
    <property type="term" value="F:glycerol kinase activity"/>
    <property type="evidence" value="ECO:0007669"/>
    <property type="project" value="TreeGrafter"/>
</dbReference>
<dbReference type="GO" id="GO:0006071">
    <property type="term" value="P:glycerol metabolic process"/>
    <property type="evidence" value="ECO:0007669"/>
    <property type="project" value="TreeGrafter"/>
</dbReference>
<comment type="caution">
    <text evidence="7">The sequence shown here is derived from an EMBL/GenBank/DDBJ whole genome shotgun (WGS) entry which is preliminary data.</text>
</comment>
<evidence type="ECO:0000313" key="7">
    <source>
        <dbReference type="EMBL" id="EQD79848.1"/>
    </source>
</evidence>
<feature type="domain" description="Carbohydrate kinase FGGY C-terminal" evidence="6">
    <location>
        <begin position="7"/>
        <end position="122"/>
    </location>
</feature>
<keyword evidence="3" id="KW-0547">Nucleotide-binding</keyword>
<evidence type="ECO:0000256" key="3">
    <source>
        <dbReference type="ARBA" id="ARBA00022741"/>
    </source>
</evidence>
<evidence type="ECO:0000256" key="2">
    <source>
        <dbReference type="ARBA" id="ARBA00022679"/>
    </source>
</evidence>
<protein>
    <submittedName>
        <fullName evidence="7">Protein containing Carbohydrate kinase, FGGY</fullName>
        <ecNumber evidence="7">2.7.1.53</ecNumber>
    </submittedName>
</protein>
<dbReference type="InterPro" id="IPR018483">
    <property type="entry name" value="Carb_kinase_FGGY_CS"/>
</dbReference>
<proteinExistence type="inferred from homology"/>
<dbReference type="SUPFAM" id="SSF53067">
    <property type="entry name" value="Actin-like ATPase domain"/>
    <property type="match status" value="1"/>
</dbReference>
<dbReference type="AlphaFoldDB" id="T1CE75"/>
<gene>
    <name evidence="7" type="ORF">B1A_01508</name>
</gene>
<comment type="similarity">
    <text evidence="1">Belongs to the FGGY kinase family.</text>
</comment>
<dbReference type="GO" id="GO:0005829">
    <property type="term" value="C:cytosol"/>
    <property type="evidence" value="ECO:0007669"/>
    <property type="project" value="TreeGrafter"/>
</dbReference>
<evidence type="ECO:0000259" key="6">
    <source>
        <dbReference type="Pfam" id="PF02782"/>
    </source>
</evidence>
<dbReference type="Pfam" id="PF02782">
    <property type="entry name" value="FGGY_C"/>
    <property type="match status" value="1"/>
</dbReference>
<evidence type="ECO:0000256" key="1">
    <source>
        <dbReference type="ARBA" id="ARBA00009156"/>
    </source>
</evidence>
<feature type="non-terminal residue" evidence="7">
    <location>
        <position position="1"/>
    </location>
</feature>
<dbReference type="InterPro" id="IPR018485">
    <property type="entry name" value="FGGY_C"/>
</dbReference>
<accession>T1CE75</accession>
<reference evidence="7" key="1">
    <citation type="submission" date="2013-08" db="EMBL/GenBank/DDBJ databases">
        <authorList>
            <person name="Mendez C."/>
            <person name="Richter M."/>
            <person name="Ferrer M."/>
            <person name="Sanchez J."/>
        </authorList>
    </citation>
    <scope>NUCLEOTIDE SEQUENCE</scope>
</reference>
<dbReference type="EMBL" id="AUZX01001146">
    <property type="protein sequence ID" value="EQD79848.1"/>
    <property type="molecule type" value="Genomic_DNA"/>
</dbReference>
<feature type="non-terminal residue" evidence="7">
    <location>
        <position position="150"/>
    </location>
</feature>
<dbReference type="EC" id="2.7.1.53" evidence="7"/>
<evidence type="ECO:0000256" key="4">
    <source>
        <dbReference type="ARBA" id="ARBA00022777"/>
    </source>
</evidence>
<dbReference type="GO" id="GO:0008744">
    <property type="term" value="F:L-xylulokinase activity"/>
    <property type="evidence" value="ECO:0007669"/>
    <property type="project" value="UniProtKB-EC"/>
</dbReference>
<dbReference type="Gene3D" id="3.30.420.40">
    <property type="match status" value="1"/>
</dbReference>
<sequence>EIETLARSVKDAGGVQFVPALTGLGAPYWDPEARGIICGLTRGTSRGHLARAVLEGLALQNADILEAMQKDIASPIKILKVDGGASANNLLMQMQADYLRAPCVRPKVIETTAMGAAFLAGLGIGIWKNRQDLQKIWRKDREFSPSLSDS</sequence>
<dbReference type="PANTHER" id="PTHR10196:SF69">
    <property type="entry name" value="GLYCEROL KINASE"/>
    <property type="match status" value="1"/>
</dbReference>
<dbReference type="GO" id="GO:0005524">
    <property type="term" value="F:ATP binding"/>
    <property type="evidence" value="ECO:0007669"/>
    <property type="project" value="UniProtKB-KW"/>
</dbReference>
<keyword evidence="4 7" id="KW-0418">Kinase</keyword>
<name>T1CE75_9ZZZZ</name>
<evidence type="ECO:0000256" key="5">
    <source>
        <dbReference type="ARBA" id="ARBA00022840"/>
    </source>
</evidence>